<protein>
    <submittedName>
        <fullName evidence="1">Uncharacterized protein</fullName>
    </submittedName>
</protein>
<dbReference type="EMBL" id="VZCB01000057">
    <property type="protein sequence ID" value="MQN80750.1"/>
    <property type="molecule type" value="Genomic_DNA"/>
</dbReference>
<dbReference type="AlphaFoldDB" id="A0A6G1U141"/>
<dbReference type="Proteomes" id="UP000480425">
    <property type="component" value="Unassembled WGS sequence"/>
</dbReference>
<proteinExistence type="predicted"/>
<evidence type="ECO:0000313" key="2">
    <source>
        <dbReference type="Proteomes" id="UP000480425"/>
    </source>
</evidence>
<name>A0A6G1U141_9BACT</name>
<organism evidence="1 2">
    <name type="scientific">Segatella copri</name>
    <dbReference type="NCBI Taxonomy" id="165179"/>
    <lineage>
        <taxon>Bacteria</taxon>
        <taxon>Pseudomonadati</taxon>
        <taxon>Bacteroidota</taxon>
        <taxon>Bacteroidia</taxon>
        <taxon>Bacteroidales</taxon>
        <taxon>Prevotellaceae</taxon>
        <taxon>Segatella</taxon>
    </lineage>
</organism>
<sequence>MAENIFNNFDAQKAEKSPAYMIEWKAERAQTDRIIQFILRILKLNNICKGTITKRAGMGNGQIGKILKCNTDKVLHQNMAKRLAITIITLIPDLNKHEALRHMTKKKICPCAVCRIDDTDQQEQLRAEFIAAFGSFGQYLVEDLKDIDEAMNACNDFYQSYTNL</sequence>
<accession>A0A6G1U141</accession>
<gene>
    <name evidence="1" type="ORF">F7D73_07240</name>
</gene>
<reference evidence="1 2" key="1">
    <citation type="submission" date="2019-09" db="EMBL/GenBank/DDBJ databases">
        <title>Distinct polysaccharide growth profiles of human intestinal Prevotella copri isolates.</title>
        <authorList>
            <person name="Fehlner-Peach H."/>
            <person name="Magnabosco C."/>
            <person name="Raghavan V."/>
            <person name="Scher J.U."/>
            <person name="Tett A."/>
            <person name="Cox L.M."/>
            <person name="Gottsegen C."/>
            <person name="Watters A."/>
            <person name="Wiltshire- Gordon J.D."/>
            <person name="Segata N."/>
            <person name="Bonneau R."/>
            <person name="Littman D.R."/>
        </authorList>
    </citation>
    <scope>NUCLEOTIDE SEQUENCE [LARGE SCALE GENOMIC DNA]</scope>
    <source>
        <strain evidence="2">iA622</strain>
    </source>
</reference>
<dbReference type="RefSeq" id="WP_153123488.1">
    <property type="nucleotide sequence ID" value="NZ_VZCB01000057.1"/>
</dbReference>
<evidence type="ECO:0000313" key="1">
    <source>
        <dbReference type="EMBL" id="MQN80750.1"/>
    </source>
</evidence>
<comment type="caution">
    <text evidence="1">The sequence shown here is derived from an EMBL/GenBank/DDBJ whole genome shotgun (WGS) entry which is preliminary data.</text>
</comment>